<dbReference type="EMBL" id="LXLX01000087">
    <property type="protein sequence ID" value="OFD87430.1"/>
    <property type="molecule type" value="Genomic_DNA"/>
</dbReference>
<gene>
    <name evidence="2" type="ORF">BWGOE11_57210</name>
</gene>
<organism evidence="2 3">
    <name type="scientific">Bacillus mycoides</name>
    <dbReference type="NCBI Taxonomy" id="1405"/>
    <lineage>
        <taxon>Bacteria</taxon>
        <taxon>Bacillati</taxon>
        <taxon>Bacillota</taxon>
        <taxon>Bacilli</taxon>
        <taxon>Bacillales</taxon>
        <taxon>Bacillaceae</taxon>
        <taxon>Bacillus</taxon>
        <taxon>Bacillus cereus group</taxon>
    </lineage>
</organism>
<comment type="caution">
    <text evidence="2">The sequence shown here is derived from an EMBL/GenBank/DDBJ whole genome shotgun (WGS) entry which is preliminary data.</text>
</comment>
<protein>
    <submittedName>
        <fullName evidence="2">Uncharacterized protein</fullName>
    </submittedName>
</protein>
<reference evidence="2 3" key="1">
    <citation type="submission" date="2016-05" db="EMBL/GenBank/DDBJ databases">
        <title>Bacillus thuringiensis and Bacillus weihenstephanensis as novel biocontrol agents of wilt causing Verticillium species.</title>
        <authorList>
            <person name="Hollensteiner J."/>
            <person name="Wemheuer F."/>
            <person name="Harting R."/>
            <person name="Kolarzyk A."/>
            <person name="Diaz-Valerio S."/>
            <person name="Poehlein A."/>
            <person name="Brzuszkiewicz E."/>
            <person name="Nesemann K."/>
            <person name="Braus-Stromeyer S."/>
            <person name="Braus G."/>
            <person name="Daniel R."/>
            <person name="Liesegang H."/>
        </authorList>
    </citation>
    <scope>NUCLEOTIDE SEQUENCE [LARGE SCALE GENOMIC DNA]</scope>
    <source>
        <strain evidence="2 3">GOE11</strain>
    </source>
</reference>
<accession>A0A1E8BEQ3</accession>
<dbReference type="Proteomes" id="UP000175835">
    <property type="component" value="Unassembled WGS sequence"/>
</dbReference>
<proteinExistence type="predicted"/>
<feature type="transmembrane region" description="Helical" evidence="1">
    <location>
        <begin position="106"/>
        <end position="130"/>
    </location>
</feature>
<dbReference type="AlphaFoldDB" id="A0A1E8BEQ3"/>
<name>A0A1E8BEQ3_BACMY</name>
<keyword evidence="1" id="KW-0472">Membrane</keyword>
<evidence type="ECO:0000256" key="1">
    <source>
        <dbReference type="SAM" id="Phobius"/>
    </source>
</evidence>
<dbReference type="PATRIC" id="fig|86662.28.peg.5889"/>
<evidence type="ECO:0000313" key="2">
    <source>
        <dbReference type="EMBL" id="OFD87430.1"/>
    </source>
</evidence>
<feature type="transmembrane region" description="Helical" evidence="1">
    <location>
        <begin position="65"/>
        <end position="86"/>
    </location>
</feature>
<sequence length="132" mass="15458">MKRIKKMVKSYTFLSFVLAFLPCYLRMSGLDPQGLIFFVFGLDPLVNHVIDAEPFRDMVYNHHLYALRILTALIYGVFFDCLRYVIQKYATQKYVVFFKYLKRGVLILMLIGVLTLVLFGILINFFLAILNL</sequence>
<keyword evidence="1" id="KW-0812">Transmembrane</keyword>
<keyword evidence="1" id="KW-1133">Transmembrane helix</keyword>
<evidence type="ECO:0000313" key="3">
    <source>
        <dbReference type="Proteomes" id="UP000175835"/>
    </source>
</evidence>